<comment type="caution">
    <text evidence="1">The sequence shown here is derived from an EMBL/GenBank/DDBJ whole genome shotgun (WGS) entry which is preliminary data.</text>
</comment>
<dbReference type="SUPFAM" id="SSF52047">
    <property type="entry name" value="RNI-like"/>
    <property type="match status" value="1"/>
</dbReference>
<protein>
    <recommendedName>
        <fullName evidence="3">F-box domain-containing protein</fullName>
    </recommendedName>
</protein>
<dbReference type="InterPro" id="IPR006553">
    <property type="entry name" value="Leu-rich_rpt_Cys-con_subtyp"/>
</dbReference>
<gene>
    <name evidence="1" type="ORF">C3L33_01649</name>
</gene>
<dbReference type="GO" id="GO:0031146">
    <property type="term" value="P:SCF-dependent proteasomal ubiquitin-dependent protein catabolic process"/>
    <property type="evidence" value="ECO:0007669"/>
    <property type="project" value="TreeGrafter"/>
</dbReference>
<accession>A0A6A4MAZ5</accession>
<dbReference type="EMBL" id="QEFC01000091">
    <property type="protein sequence ID" value="KAE9466442.1"/>
    <property type="molecule type" value="Genomic_DNA"/>
</dbReference>
<dbReference type="OrthoDB" id="550575at2759"/>
<dbReference type="GO" id="GO:0019005">
    <property type="term" value="C:SCF ubiquitin ligase complex"/>
    <property type="evidence" value="ECO:0007669"/>
    <property type="project" value="TreeGrafter"/>
</dbReference>
<proteinExistence type="predicted"/>
<dbReference type="InterPro" id="IPR032675">
    <property type="entry name" value="LRR_dom_sf"/>
</dbReference>
<reference evidence="1 2" key="1">
    <citation type="journal article" date="2019" name="Genome Biol. Evol.">
        <title>The Rhododendron genome and chromosomal organization provide insight into shared whole-genome duplications across the heath family (Ericaceae).</title>
        <authorList>
            <person name="Soza V.L."/>
            <person name="Lindsley D."/>
            <person name="Waalkes A."/>
            <person name="Ramage E."/>
            <person name="Patwardhan R.P."/>
            <person name="Burton J.N."/>
            <person name="Adey A."/>
            <person name="Kumar A."/>
            <person name="Qiu R."/>
            <person name="Shendure J."/>
            <person name="Hall B."/>
        </authorList>
    </citation>
    <scope>NUCLEOTIDE SEQUENCE [LARGE SCALE GENOMIC DNA]</scope>
    <source>
        <strain evidence="1">RSF 1966-606</strain>
    </source>
</reference>
<evidence type="ECO:0008006" key="3">
    <source>
        <dbReference type="Google" id="ProtNLM"/>
    </source>
</evidence>
<evidence type="ECO:0000313" key="2">
    <source>
        <dbReference type="Proteomes" id="UP000428333"/>
    </source>
</evidence>
<dbReference type="PANTHER" id="PTHR13318:SF77">
    <property type="entry name" value="F-BOX DOMAIN-CONTAINING PROTEIN"/>
    <property type="match status" value="1"/>
</dbReference>
<feature type="non-terminal residue" evidence="1">
    <location>
        <position position="1"/>
    </location>
</feature>
<dbReference type="Gene3D" id="3.80.10.10">
    <property type="entry name" value="Ribonuclease Inhibitor"/>
    <property type="match status" value="2"/>
</dbReference>
<sequence length="474" mass="52229">MDTIICDELLEEVFHRLPPPSSSSPTTTDVSLVSKRWLRLHRSSQSTLSLHLSPSTCPPTSLSTFLSHFPYLSSLSLTTTPSLPADDAVSPSSDTLLLSAASSCPKLNHLRLSPSPVSLFPLLSLSTSCPRLASLSISLSKPLSFHWLLFFPLLKTLTVVVCPSLPAEPEHAASKAKCFDAELKLQTLVLSGIRRGDCGFDWLWRSCKKLKKLQLHSCEGIGDDTLVSSFVNCLKVLQEVELRSCRPMVNDVLSKLAENCASLSSLVVYDGGSREGLLHFITHCRCDLRKLDLRLPLDLENNHLLAVAENFGSLSSLRLQSCCLVTGEGLKTIGLAMSNELEELALINCDVVEREPGLLITLGQSLRNLRKLDLSYNEMLVDKEFISMLASCNCLRELKVRGCRGLTNASVVSMFKSCKQLESVDIRDCRGIEVEAVELFVLNCVGLRQIHVDESKLSDVTRSWASKKFVEVVV</sequence>
<name>A0A6A4MAZ5_9ERIC</name>
<evidence type="ECO:0000313" key="1">
    <source>
        <dbReference type="EMBL" id="KAE9466442.1"/>
    </source>
</evidence>
<dbReference type="AlphaFoldDB" id="A0A6A4MAZ5"/>
<organism evidence="1 2">
    <name type="scientific">Rhododendron williamsianum</name>
    <dbReference type="NCBI Taxonomy" id="262921"/>
    <lineage>
        <taxon>Eukaryota</taxon>
        <taxon>Viridiplantae</taxon>
        <taxon>Streptophyta</taxon>
        <taxon>Embryophyta</taxon>
        <taxon>Tracheophyta</taxon>
        <taxon>Spermatophyta</taxon>
        <taxon>Magnoliopsida</taxon>
        <taxon>eudicotyledons</taxon>
        <taxon>Gunneridae</taxon>
        <taxon>Pentapetalae</taxon>
        <taxon>asterids</taxon>
        <taxon>Ericales</taxon>
        <taxon>Ericaceae</taxon>
        <taxon>Ericoideae</taxon>
        <taxon>Rhodoreae</taxon>
        <taxon>Rhododendron</taxon>
    </lineage>
</organism>
<dbReference type="SMART" id="SM00367">
    <property type="entry name" value="LRR_CC"/>
    <property type="match status" value="6"/>
</dbReference>
<dbReference type="Proteomes" id="UP000428333">
    <property type="component" value="Linkage Group LG01"/>
</dbReference>
<keyword evidence="2" id="KW-1185">Reference proteome</keyword>
<dbReference type="PANTHER" id="PTHR13318">
    <property type="entry name" value="PARTNER OF PAIRED, ISOFORM B-RELATED"/>
    <property type="match status" value="1"/>
</dbReference>